<keyword evidence="2" id="KW-0560">Oxidoreductase</keyword>
<dbReference type="RefSeq" id="WP_135118971.1">
    <property type="nucleotide sequence ID" value="NZ_SPQZ01000001.1"/>
</dbReference>
<dbReference type="InterPro" id="IPR023753">
    <property type="entry name" value="FAD/NAD-binding_dom"/>
</dbReference>
<evidence type="ECO:0000313" key="5">
    <source>
        <dbReference type="EMBL" id="TFW00136.1"/>
    </source>
</evidence>
<keyword evidence="1" id="KW-0285">Flavoprotein</keyword>
<dbReference type="PRINTS" id="PR00368">
    <property type="entry name" value="FADPNR"/>
</dbReference>
<protein>
    <submittedName>
        <fullName evidence="5">FAD-dependent oxidoreductase</fullName>
    </submittedName>
</protein>
<dbReference type="GO" id="GO:0004791">
    <property type="term" value="F:thioredoxin-disulfide reductase (NADPH) activity"/>
    <property type="evidence" value="ECO:0007669"/>
    <property type="project" value="UniProtKB-EC"/>
</dbReference>
<dbReference type="EMBL" id="SPQZ01000001">
    <property type="protein sequence ID" value="TFW00136.1"/>
    <property type="molecule type" value="Genomic_DNA"/>
</dbReference>
<gene>
    <name evidence="5" type="ORF">E4M00_02800</name>
</gene>
<comment type="caution">
    <text evidence="5">The sequence shown here is derived from an EMBL/GenBank/DDBJ whole genome shotgun (WGS) entry which is preliminary data.</text>
</comment>
<evidence type="ECO:0000256" key="3">
    <source>
        <dbReference type="ARBA" id="ARBA00048132"/>
    </source>
</evidence>
<evidence type="ECO:0000256" key="1">
    <source>
        <dbReference type="ARBA" id="ARBA00022630"/>
    </source>
</evidence>
<dbReference type="PANTHER" id="PTHR48105">
    <property type="entry name" value="THIOREDOXIN REDUCTASE 1-RELATED-RELATED"/>
    <property type="match status" value="1"/>
</dbReference>
<dbReference type="SUPFAM" id="SSF51905">
    <property type="entry name" value="FAD/NAD(P)-binding domain"/>
    <property type="match status" value="1"/>
</dbReference>
<evidence type="ECO:0000256" key="2">
    <source>
        <dbReference type="ARBA" id="ARBA00023002"/>
    </source>
</evidence>
<dbReference type="InterPro" id="IPR036188">
    <property type="entry name" value="FAD/NAD-bd_sf"/>
</dbReference>
<organism evidence="5 6">
    <name type="scientific">Orlajensenia leifsoniae</name>
    <dbReference type="NCBI Taxonomy" id="2561933"/>
    <lineage>
        <taxon>Bacteria</taxon>
        <taxon>Bacillati</taxon>
        <taxon>Actinomycetota</taxon>
        <taxon>Actinomycetes</taxon>
        <taxon>Micrococcales</taxon>
        <taxon>Microbacteriaceae</taxon>
        <taxon>Orlajensenia</taxon>
    </lineage>
</organism>
<dbReference type="Pfam" id="PF07992">
    <property type="entry name" value="Pyr_redox_2"/>
    <property type="match status" value="1"/>
</dbReference>
<dbReference type="InterPro" id="IPR050097">
    <property type="entry name" value="Ferredoxin-NADP_redctase_2"/>
</dbReference>
<dbReference type="AlphaFoldDB" id="A0A4Y9RAI4"/>
<dbReference type="Gene3D" id="3.50.50.60">
    <property type="entry name" value="FAD/NAD(P)-binding domain"/>
    <property type="match status" value="2"/>
</dbReference>
<proteinExistence type="predicted"/>
<keyword evidence="6" id="KW-1185">Reference proteome</keyword>
<evidence type="ECO:0000259" key="4">
    <source>
        <dbReference type="Pfam" id="PF07992"/>
    </source>
</evidence>
<evidence type="ECO:0000313" key="6">
    <source>
        <dbReference type="Proteomes" id="UP000298127"/>
    </source>
</evidence>
<dbReference type="PRINTS" id="PR00469">
    <property type="entry name" value="PNDRDTASEII"/>
</dbReference>
<accession>A0A4Y9RAI4</accession>
<sequence length="564" mass="59752">MDTQRNATPEPVILLGITDAAARADVVREIERRYAGDYRVVTAETTDAAANALRDIAAAGRTVALLLSDAVSPPAPGEPSLFALARALFPEVRRCLLIEWGSWDEPAVADAVYRLMSALEIHYYVVRPLRSPEEAFHRRITEFLLEWQRAEVVASTAASVTVIGASAQPRTHQVVAQLARFGITHTVEEPDASSTSPASVVVRLVDGRAVVDPTDTELARAFAFSTDVPAEQVDVAVIGAGPGGLAAAVYAASEGLSTLVVERGPVGGQAGSSSLIRNYLGFERGVSGADLAQRSYQQAWVFGARFALTREAVGLEITDDGFRVAVAPDETVLARSVVLATGVTYRRLDVGSLSPYVGTAVFYGAAAVEARAQTGRIVHVVGGGNSAGQAALHLGRYAESVTLIIRGRELADSMSAYLVQQLEEAGVRIRTQARVVGGGSSADRADRLDHILLRDVATGRDEKVRSDALFITIGASPHTAWLPDAVLRDRWGFVITGDEVLTEGGRRAWPLERPPRQGESSVPGLFAVGDARRGSVKRVASAVGEGSVVVSAVHAVLAERASGR</sequence>
<name>A0A4Y9RAI4_9MICO</name>
<feature type="domain" description="FAD/NAD(P)-binding" evidence="4">
    <location>
        <begin position="234"/>
        <end position="546"/>
    </location>
</feature>
<comment type="catalytic activity">
    <reaction evidence="3">
        <text>[thioredoxin]-dithiol + NADP(+) = [thioredoxin]-disulfide + NADPH + H(+)</text>
        <dbReference type="Rhea" id="RHEA:20345"/>
        <dbReference type="Rhea" id="RHEA-COMP:10698"/>
        <dbReference type="Rhea" id="RHEA-COMP:10700"/>
        <dbReference type="ChEBI" id="CHEBI:15378"/>
        <dbReference type="ChEBI" id="CHEBI:29950"/>
        <dbReference type="ChEBI" id="CHEBI:50058"/>
        <dbReference type="ChEBI" id="CHEBI:57783"/>
        <dbReference type="ChEBI" id="CHEBI:58349"/>
        <dbReference type="EC" id="1.8.1.9"/>
    </reaction>
</comment>
<dbReference type="Proteomes" id="UP000298127">
    <property type="component" value="Unassembled WGS sequence"/>
</dbReference>
<reference evidence="5 6" key="1">
    <citation type="journal article" date="2018" name="J. Microbiol.">
        <title>Leifsonia flava sp. nov., a novel actinobacterium isolated from the rhizosphere of Aquilegia viridiflora.</title>
        <authorList>
            <person name="Cai Y."/>
            <person name="Tao W.Z."/>
            <person name="Ma Y.J."/>
            <person name="Cheng J."/>
            <person name="Zhang M.Y."/>
            <person name="Zhang Y.X."/>
        </authorList>
    </citation>
    <scope>NUCLEOTIDE SEQUENCE [LARGE SCALE GENOMIC DNA]</scope>
    <source>
        <strain evidence="5 6">SYP-B2174</strain>
    </source>
</reference>